<organism evidence="7 8">
    <name type="scientific">Candidatus Curtissbacteria bacterium RBG_13_35_7</name>
    <dbReference type="NCBI Taxonomy" id="1797705"/>
    <lineage>
        <taxon>Bacteria</taxon>
        <taxon>Candidatus Curtissiibacteriota</taxon>
    </lineage>
</organism>
<dbReference type="InterPro" id="IPR013005">
    <property type="entry name" value="Ribosomal_uL4-like"/>
</dbReference>
<dbReference type="EMBL" id="MFAT01000067">
    <property type="protein sequence ID" value="OGD85479.1"/>
    <property type="molecule type" value="Genomic_DNA"/>
</dbReference>
<accession>A0A1F5G0U6</accession>
<dbReference type="PANTHER" id="PTHR10746">
    <property type="entry name" value="50S RIBOSOMAL PROTEIN L4"/>
    <property type="match status" value="1"/>
</dbReference>
<dbReference type="Proteomes" id="UP000176317">
    <property type="component" value="Unassembled WGS sequence"/>
</dbReference>
<evidence type="ECO:0000313" key="7">
    <source>
        <dbReference type="EMBL" id="OGD85479.1"/>
    </source>
</evidence>
<dbReference type="SUPFAM" id="SSF52166">
    <property type="entry name" value="Ribosomal protein L4"/>
    <property type="match status" value="1"/>
</dbReference>
<dbReference type="GO" id="GO:0006412">
    <property type="term" value="P:translation"/>
    <property type="evidence" value="ECO:0007669"/>
    <property type="project" value="UniProtKB-UniRule"/>
</dbReference>
<dbReference type="GO" id="GO:1990904">
    <property type="term" value="C:ribonucleoprotein complex"/>
    <property type="evidence" value="ECO:0007669"/>
    <property type="project" value="UniProtKB-KW"/>
</dbReference>
<dbReference type="HAMAP" id="MF_01328_B">
    <property type="entry name" value="Ribosomal_uL4_B"/>
    <property type="match status" value="1"/>
</dbReference>
<keyword evidence="5" id="KW-0694">RNA-binding</keyword>
<keyword evidence="2 5" id="KW-0689">Ribosomal protein</keyword>
<dbReference type="InterPro" id="IPR002136">
    <property type="entry name" value="Ribosomal_uL4"/>
</dbReference>
<name>A0A1F5G0U6_9BACT</name>
<evidence type="ECO:0000256" key="4">
    <source>
        <dbReference type="ARBA" id="ARBA00035244"/>
    </source>
</evidence>
<dbReference type="InterPro" id="IPR023574">
    <property type="entry name" value="Ribosomal_uL4_dom_sf"/>
</dbReference>
<comment type="caution">
    <text evidence="7">The sequence shown here is derived from an EMBL/GenBank/DDBJ whole genome shotgun (WGS) entry which is preliminary data.</text>
</comment>
<proteinExistence type="inferred from homology"/>
<comment type="function">
    <text evidence="5">Forms part of the polypeptide exit tunnel.</text>
</comment>
<comment type="subunit">
    <text evidence="5">Part of the 50S ribosomal subunit.</text>
</comment>
<dbReference type="Pfam" id="PF00573">
    <property type="entry name" value="Ribosomal_L4"/>
    <property type="match status" value="1"/>
</dbReference>
<dbReference type="NCBIfam" id="TIGR03953">
    <property type="entry name" value="rplD_bact"/>
    <property type="match status" value="1"/>
</dbReference>
<protein>
    <recommendedName>
        <fullName evidence="4 5">Large ribosomal subunit protein uL4</fullName>
    </recommendedName>
</protein>
<evidence type="ECO:0000313" key="8">
    <source>
        <dbReference type="Proteomes" id="UP000176317"/>
    </source>
</evidence>
<gene>
    <name evidence="5" type="primary">rplD</name>
    <name evidence="7" type="ORF">A2164_01235</name>
</gene>
<dbReference type="GO" id="GO:0005840">
    <property type="term" value="C:ribosome"/>
    <property type="evidence" value="ECO:0007669"/>
    <property type="project" value="UniProtKB-KW"/>
</dbReference>
<reference evidence="7 8" key="1">
    <citation type="journal article" date="2016" name="Nat. Commun.">
        <title>Thousands of microbial genomes shed light on interconnected biogeochemical processes in an aquifer system.</title>
        <authorList>
            <person name="Anantharaman K."/>
            <person name="Brown C.T."/>
            <person name="Hug L.A."/>
            <person name="Sharon I."/>
            <person name="Castelle C.J."/>
            <person name="Probst A.J."/>
            <person name="Thomas B.C."/>
            <person name="Singh A."/>
            <person name="Wilkins M.J."/>
            <person name="Karaoz U."/>
            <person name="Brodie E.L."/>
            <person name="Williams K.H."/>
            <person name="Hubbard S.S."/>
            <person name="Banfield J.F."/>
        </authorList>
    </citation>
    <scope>NUCLEOTIDE SEQUENCE [LARGE SCALE GENOMIC DNA]</scope>
</reference>
<dbReference type="GO" id="GO:0019843">
    <property type="term" value="F:rRNA binding"/>
    <property type="evidence" value="ECO:0007669"/>
    <property type="project" value="UniProtKB-UniRule"/>
</dbReference>
<dbReference type="Gene3D" id="3.40.1370.10">
    <property type="match status" value="1"/>
</dbReference>
<keyword evidence="5" id="KW-0699">rRNA-binding</keyword>
<evidence type="ECO:0000256" key="6">
    <source>
        <dbReference type="SAM" id="MobiDB-lite"/>
    </source>
</evidence>
<comment type="similarity">
    <text evidence="1 5">Belongs to the universal ribosomal protein uL4 family.</text>
</comment>
<dbReference type="AlphaFoldDB" id="A0A1F5G0U6"/>
<sequence>MKLSAEVFDLNGKKQGILALPKEFFGQKVNKKLLTQALHIYFENRSKHVANTKTRSELRGGGAKPWRQKGTGRARAGSSRSPVWVGGAKALGPKYRNVQLTLPKKMKRLALVSSLSSKAIDNQIKIISNIEKIEPKTKILAKLLDKIDAKGSTLFIITQNNKNLKLASRNIKKTTVNSANNLNAYEIVKNHNILFSKEAINNLSMNKKNQHE</sequence>
<evidence type="ECO:0000256" key="3">
    <source>
        <dbReference type="ARBA" id="ARBA00023274"/>
    </source>
</evidence>
<keyword evidence="3 5" id="KW-0687">Ribonucleoprotein</keyword>
<dbReference type="GO" id="GO:0003735">
    <property type="term" value="F:structural constituent of ribosome"/>
    <property type="evidence" value="ECO:0007669"/>
    <property type="project" value="InterPro"/>
</dbReference>
<evidence type="ECO:0000256" key="2">
    <source>
        <dbReference type="ARBA" id="ARBA00022980"/>
    </source>
</evidence>
<comment type="function">
    <text evidence="5">One of the primary rRNA binding proteins, this protein initially binds near the 5'-end of the 23S rRNA. It is important during the early stages of 50S assembly. It makes multiple contacts with different domains of the 23S rRNA in the assembled 50S subunit and ribosome.</text>
</comment>
<feature type="region of interest" description="Disordered" evidence="6">
    <location>
        <begin position="52"/>
        <end position="81"/>
    </location>
</feature>
<evidence type="ECO:0000256" key="5">
    <source>
        <dbReference type="HAMAP-Rule" id="MF_01328"/>
    </source>
</evidence>
<evidence type="ECO:0000256" key="1">
    <source>
        <dbReference type="ARBA" id="ARBA00010528"/>
    </source>
</evidence>
<dbReference type="PANTHER" id="PTHR10746:SF6">
    <property type="entry name" value="LARGE RIBOSOMAL SUBUNIT PROTEIN UL4M"/>
    <property type="match status" value="1"/>
</dbReference>